<keyword evidence="5 11" id="KW-0274">FAD</keyword>
<keyword evidence="6 11" id="KW-0560">Oxidoreductase</keyword>
<evidence type="ECO:0000256" key="9">
    <source>
        <dbReference type="ARBA" id="ARBA00023284"/>
    </source>
</evidence>
<keyword evidence="4 11" id="KW-0285">Flavoprotein</keyword>
<dbReference type="PRINTS" id="PR00368">
    <property type="entry name" value="FADPNR"/>
</dbReference>
<dbReference type="SUPFAM" id="SSF51905">
    <property type="entry name" value="FAD/NAD(P)-binding domain"/>
    <property type="match status" value="1"/>
</dbReference>
<dbReference type="PANTHER" id="PTHR22912">
    <property type="entry name" value="DISULFIDE OXIDOREDUCTASE"/>
    <property type="match status" value="1"/>
</dbReference>
<keyword evidence="7 11" id="KW-0520">NAD</keyword>
<evidence type="ECO:0000256" key="5">
    <source>
        <dbReference type="ARBA" id="ARBA00022827"/>
    </source>
</evidence>
<feature type="domain" description="Pyridine nucleotide-disulphide oxidoreductase dimerisation" evidence="12">
    <location>
        <begin position="332"/>
        <end position="440"/>
    </location>
</feature>
<evidence type="ECO:0000256" key="4">
    <source>
        <dbReference type="ARBA" id="ARBA00022630"/>
    </source>
</evidence>
<dbReference type="InterPro" id="IPR001100">
    <property type="entry name" value="Pyr_nuc-diS_OxRdtase"/>
</dbReference>
<dbReference type="Proteomes" id="UP001597267">
    <property type="component" value="Unassembled WGS sequence"/>
</dbReference>
<dbReference type="PRINTS" id="PR00411">
    <property type="entry name" value="PNDRDTASEI"/>
</dbReference>
<dbReference type="Pfam" id="PF02852">
    <property type="entry name" value="Pyr_redox_dim"/>
    <property type="match status" value="1"/>
</dbReference>
<dbReference type="EC" id="1.8.1.4" evidence="2 11"/>
<sequence length="446" mass="48045">MTVFDLIIIGAGPGGYVSAVKAAKLGLKVAVVEKNQLGGTCLNVGCIPSKTYLQHSHWLQSATTAAEFGIQLKVEKIDFEKLVDHKNQVVTQLQSGVQFLFKKYHVTLITGTAQVLSATQVKVQDKVYQTKNVLLTTGSAPFVPPIKNLDQVAYLTTDTFFNLKALPKRLVIIGGGVIAVELAFAMAPLGVDVTLLEVAPDILLTEDLEARALMKQRLQQLKINTHIKVQIEQVTSDAVVLTDGTQYPFDQLLVATGRRADLTLAKALNLKLDERQRFIQVDAHYQTSVPHIYAAGDAIGGLMLAHVASAEAIKAVLAIAGQPQQPVDDNLVPRCLYTTPEVASFGLTAEAAENQGYSVKVVKLPLTGNGRALASVNTTGFVKLISETKYHQILGAVIVSDGATEMIHTLLSLCTAEGTLDELMQTIFAHPTFSELIHDAAENSLT</sequence>
<evidence type="ECO:0000313" key="15">
    <source>
        <dbReference type="Proteomes" id="UP001597267"/>
    </source>
</evidence>
<dbReference type="EMBL" id="JBHTOP010000002">
    <property type="protein sequence ID" value="MFD1670706.1"/>
    <property type="molecule type" value="Genomic_DNA"/>
</dbReference>
<dbReference type="RefSeq" id="WP_125712857.1">
    <property type="nucleotide sequence ID" value="NZ_JBHTOP010000002.1"/>
</dbReference>
<evidence type="ECO:0000313" key="14">
    <source>
        <dbReference type="EMBL" id="MFD1670706.1"/>
    </source>
</evidence>
<dbReference type="InterPro" id="IPR006258">
    <property type="entry name" value="Lipoamide_DH"/>
</dbReference>
<evidence type="ECO:0000256" key="11">
    <source>
        <dbReference type="RuleBase" id="RU003692"/>
    </source>
</evidence>
<comment type="catalytic activity">
    <reaction evidence="10 11">
        <text>N(6)-[(R)-dihydrolipoyl]-L-lysyl-[protein] + NAD(+) = N(6)-[(R)-lipoyl]-L-lysyl-[protein] + NADH + H(+)</text>
        <dbReference type="Rhea" id="RHEA:15045"/>
        <dbReference type="Rhea" id="RHEA-COMP:10474"/>
        <dbReference type="Rhea" id="RHEA-COMP:10475"/>
        <dbReference type="ChEBI" id="CHEBI:15378"/>
        <dbReference type="ChEBI" id="CHEBI:57540"/>
        <dbReference type="ChEBI" id="CHEBI:57945"/>
        <dbReference type="ChEBI" id="CHEBI:83099"/>
        <dbReference type="ChEBI" id="CHEBI:83100"/>
        <dbReference type="EC" id="1.8.1.4"/>
    </reaction>
</comment>
<dbReference type="InterPro" id="IPR036188">
    <property type="entry name" value="FAD/NAD-bd_sf"/>
</dbReference>
<keyword evidence="9 11" id="KW-0676">Redox-active center</keyword>
<comment type="similarity">
    <text evidence="1 11">Belongs to the class-I pyridine nucleotide-disulfide oxidoreductase family.</text>
</comment>
<dbReference type="PIRSF" id="PIRSF000350">
    <property type="entry name" value="Mercury_reductase_MerA"/>
    <property type="match status" value="1"/>
</dbReference>
<evidence type="ECO:0000256" key="10">
    <source>
        <dbReference type="ARBA" id="ARBA00049187"/>
    </source>
</evidence>
<dbReference type="InterPro" id="IPR023753">
    <property type="entry name" value="FAD/NAD-binding_dom"/>
</dbReference>
<dbReference type="Gene3D" id="3.30.390.30">
    <property type="match status" value="1"/>
</dbReference>
<comment type="miscellaneous">
    <text evidence="11">The active site is a redox-active disulfide bond.</text>
</comment>
<accession>A0ABW4J2W5</accession>
<dbReference type="InterPro" id="IPR050151">
    <property type="entry name" value="Class-I_Pyr_Nuc-Dis_Oxidored"/>
</dbReference>
<comment type="caution">
    <text evidence="14">The sequence shown here is derived from an EMBL/GenBank/DDBJ whole genome shotgun (WGS) entry which is preliminary data.</text>
</comment>
<dbReference type="InterPro" id="IPR012999">
    <property type="entry name" value="Pyr_OxRdtase_I_AS"/>
</dbReference>
<evidence type="ECO:0000259" key="12">
    <source>
        <dbReference type="Pfam" id="PF02852"/>
    </source>
</evidence>
<keyword evidence="15" id="KW-1185">Reference proteome</keyword>
<organism evidence="14 15">
    <name type="scientific">Agrilactobacillus yilanensis</name>
    <dbReference type="NCBI Taxonomy" id="2485997"/>
    <lineage>
        <taxon>Bacteria</taxon>
        <taxon>Bacillati</taxon>
        <taxon>Bacillota</taxon>
        <taxon>Bacilli</taxon>
        <taxon>Lactobacillales</taxon>
        <taxon>Lactobacillaceae</taxon>
        <taxon>Agrilactobacillus</taxon>
    </lineage>
</organism>
<dbReference type="Pfam" id="PF07992">
    <property type="entry name" value="Pyr_redox_2"/>
    <property type="match status" value="1"/>
</dbReference>
<reference evidence="15" key="1">
    <citation type="journal article" date="2019" name="Int. J. Syst. Evol. Microbiol.">
        <title>The Global Catalogue of Microorganisms (GCM) 10K type strain sequencing project: providing services to taxonomists for standard genome sequencing and annotation.</title>
        <authorList>
            <consortium name="The Broad Institute Genomics Platform"/>
            <consortium name="The Broad Institute Genome Sequencing Center for Infectious Disease"/>
            <person name="Wu L."/>
            <person name="Ma J."/>
        </authorList>
    </citation>
    <scope>NUCLEOTIDE SEQUENCE [LARGE SCALE GENOMIC DNA]</scope>
    <source>
        <strain evidence="15">CCM 8896</strain>
    </source>
</reference>
<evidence type="ECO:0000256" key="8">
    <source>
        <dbReference type="ARBA" id="ARBA00023157"/>
    </source>
</evidence>
<evidence type="ECO:0000256" key="3">
    <source>
        <dbReference type="ARBA" id="ARBA00016961"/>
    </source>
</evidence>
<dbReference type="GO" id="GO:0004148">
    <property type="term" value="F:dihydrolipoyl dehydrogenase (NADH) activity"/>
    <property type="evidence" value="ECO:0007669"/>
    <property type="project" value="UniProtKB-EC"/>
</dbReference>
<evidence type="ECO:0000256" key="6">
    <source>
        <dbReference type="ARBA" id="ARBA00023002"/>
    </source>
</evidence>
<comment type="cofactor">
    <cofactor evidence="11">
        <name>FAD</name>
        <dbReference type="ChEBI" id="CHEBI:57692"/>
    </cofactor>
    <text evidence="11">Binds 1 FAD per subunit.</text>
</comment>
<name>A0ABW4J2W5_9LACO</name>
<evidence type="ECO:0000256" key="2">
    <source>
        <dbReference type="ARBA" id="ARBA00012608"/>
    </source>
</evidence>
<evidence type="ECO:0000256" key="1">
    <source>
        <dbReference type="ARBA" id="ARBA00007532"/>
    </source>
</evidence>
<dbReference type="PANTHER" id="PTHR22912:SF151">
    <property type="entry name" value="DIHYDROLIPOYL DEHYDROGENASE, MITOCHONDRIAL"/>
    <property type="match status" value="1"/>
</dbReference>
<dbReference type="PROSITE" id="PS00076">
    <property type="entry name" value="PYRIDINE_REDOX_1"/>
    <property type="match status" value="1"/>
</dbReference>
<feature type="domain" description="FAD/NAD(P)-binding" evidence="13">
    <location>
        <begin position="4"/>
        <end position="312"/>
    </location>
</feature>
<dbReference type="SUPFAM" id="SSF55424">
    <property type="entry name" value="FAD/NAD-linked reductases, dimerisation (C-terminal) domain"/>
    <property type="match status" value="1"/>
</dbReference>
<dbReference type="InterPro" id="IPR016156">
    <property type="entry name" value="FAD/NAD-linked_Rdtase_dimer_sf"/>
</dbReference>
<dbReference type="NCBIfam" id="TIGR01350">
    <property type="entry name" value="lipoamide_DH"/>
    <property type="match status" value="1"/>
</dbReference>
<dbReference type="Gene3D" id="3.50.50.60">
    <property type="entry name" value="FAD/NAD(P)-binding domain"/>
    <property type="match status" value="2"/>
</dbReference>
<protein>
    <recommendedName>
        <fullName evidence="3 11">Dihydrolipoyl dehydrogenase</fullName>
        <ecNumber evidence="2 11">1.8.1.4</ecNumber>
    </recommendedName>
</protein>
<dbReference type="InterPro" id="IPR004099">
    <property type="entry name" value="Pyr_nucl-diS_OxRdtase_dimer"/>
</dbReference>
<keyword evidence="8" id="KW-1015">Disulfide bond</keyword>
<evidence type="ECO:0000259" key="13">
    <source>
        <dbReference type="Pfam" id="PF07992"/>
    </source>
</evidence>
<evidence type="ECO:0000256" key="7">
    <source>
        <dbReference type="ARBA" id="ARBA00023027"/>
    </source>
</evidence>
<gene>
    <name evidence="14" type="primary">lpdA</name>
    <name evidence="14" type="ORF">ACFQ5M_01205</name>
</gene>
<proteinExistence type="inferred from homology"/>